<sequence>MAKECYYVLHALNLVMGKHLDSSTDNQFKNVVDQLTHVFPSFVAVEKAHPENGISVQLRALFMEALHEIDTICSHMNDQAGETSDTIGMISKLLKMIQLENIAERIKASKPSRSSSLIMIEMVRSVVALLDCFGIILCLLLLKHYNAPSTFVLEKKLSYLKAFVTLTAKRCIEHERMQDLFTHAEDVAYSALHLCYFVAAYNMEEDDDLQARVLDCEFSKLLERISPFRPELRQIYLSLLIGSKSSQSETAMSVDFISDFVYGLKEDLEELLSRDASLKVTFDDRIPWLQQGLSYLFRFLLDIVSERIPLEEFNSLQPHIEALAVEAAIVIYSSCYNEDMDLKTTEIDHVLFLLQLKFNHVTVDVHLIKLLNSEAAIIAPLGNLIDYVREELALLGTFLMVLLDQCKEQPKITDFLTLIQSTTDQAWSVVDSLSHYSMQEDYAWKINRLHFELLLKFKFIRAASRQMCLDISASSTLNHPTINLLNFLPLNFEVIDTYFSMLKSSKAPSSQSPKMDEILMGFREYILDTLLLKDETYLTFTVANKIKKYYYGLLLLVMYLVDPPVQSIGCMKQNDFLTGFGTTAIDAESAICLIYEDAVDNNKSRKVNLVLQFLTLTLKLIKSEGRLMDLLKHKATLKAEILDLIESAHEELIFLRAFLMDVLTQHTELNELHDLLMHAEGTAHKLGQIIGSCYESFKDGSSTQKMSFSLSDSLQEIESVKVEFRKICFHLLDTSPCNMTDGEGLINFLLNHQDMFLNYDACSISFLKNQILVVKDKSEYLGSFLADIVQYRDMHQELKDLLKRVLDIKYVCFFPVKGHRPTWYYMLYSSDVKQLLKYIDVEVKMICLKVPYSLGYSFPKTNELGFLNCFLGKLEELLLSKLDSVIDLKRQIESVQEGLLCLRSLTDHLVENLDERYERCGLITSVTEMAYMAEYIIDSCLACSHPLWYKVLWISEVAENIKLEYQVVSETCGRKKIDVTMHKVAKSPINLAPSLSANTPRTNEEMEGFQEAMDKIKKQLLGGSSQLDIISIVGMAGIGKTTLAEKIYHDLIVTSHFDVHAKCRVTQVYSWKELLLTILSDVLHPADRSEKEDSELANELRQVLLIKRFLILIDDVWDKTAWDNLYMCFRDAHSGSRIILTTRLTEIANYAKCQSNPHHLRLFRDDESWTLLQEEVFQGKSCPPELVDVGSRIAKCCGGLPLFIVIVAGVLKEKENKQDLWKEVEETLGSHNNGSSEESMSLIGFSYKNLPQHLKPCFLYFGGFLKGKDIHVSKLTRLWQAEGFVQANKEKRTEDAAQYFLEDLLSRNLIIAMEKRPNDKVKKCRIHDLLHNFCLEKAKQENFLNQINRREDILPEKPEDYRLFIHSYQDEIDLWRPCRSNARSLQFKVTDPDNLLWPRDISFIFESFKLVKVLDLDSLNIGGTFPSEVQFLIHLRYFAVQTDANSIPSFIAKLWNLETFVVRGLGGEVILPYSLLKMVKLRHILVKRRASFSLHENMRESLANCQLNDLETFSTPRLSYGEEAEMILKQMPNLRKLSCIFSGTFGYSDKVKGRCVLFPRLEFLSHLESLKLVSNSYPAKLPHEFSFPSKLRELTLSKFRLPWSAISTIGELPNLEILNLLFRAFEGNQWEVKDSEFPKLKYLNLDNINISQWSVSDDAFPMIEHLVLTKCERLEEIPCHFGDAISLKSIEVNRCCWSVANSAVEIRTTHHDTMGNNALTVTIQPPH</sequence>
<gene>
    <name evidence="2" type="primary">LOC107800474</name>
</gene>
<reference evidence="1" key="1">
    <citation type="journal article" date="2014" name="Nat. Commun.">
        <title>The tobacco genome sequence and its comparison with those of tomato and potato.</title>
        <authorList>
            <person name="Sierro N."/>
            <person name="Battey J.N."/>
            <person name="Ouadi S."/>
            <person name="Bakaher N."/>
            <person name="Bovet L."/>
            <person name="Willig A."/>
            <person name="Goepfert S."/>
            <person name="Peitsch M.C."/>
            <person name="Ivanov N.V."/>
        </authorList>
    </citation>
    <scope>NUCLEOTIDE SEQUENCE [LARGE SCALE GENOMIC DNA]</scope>
</reference>
<dbReference type="RefSeq" id="XP_075104331.1">
    <property type="nucleotide sequence ID" value="XM_075248230.1"/>
</dbReference>
<name>A0AC58U4B6_TOBAC</name>
<organism evidence="1 2">
    <name type="scientific">Nicotiana tabacum</name>
    <name type="common">Common tobacco</name>
    <dbReference type="NCBI Taxonomy" id="4097"/>
    <lineage>
        <taxon>Eukaryota</taxon>
        <taxon>Viridiplantae</taxon>
        <taxon>Streptophyta</taxon>
        <taxon>Embryophyta</taxon>
        <taxon>Tracheophyta</taxon>
        <taxon>Spermatophyta</taxon>
        <taxon>Magnoliopsida</taxon>
        <taxon>eudicotyledons</taxon>
        <taxon>Gunneridae</taxon>
        <taxon>Pentapetalae</taxon>
        <taxon>asterids</taxon>
        <taxon>lamiids</taxon>
        <taxon>Solanales</taxon>
        <taxon>Solanaceae</taxon>
        <taxon>Nicotianoideae</taxon>
        <taxon>Nicotianeae</taxon>
        <taxon>Nicotiana</taxon>
    </lineage>
</organism>
<evidence type="ECO:0000313" key="1">
    <source>
        <dbReference type="Proteomes" id="UP000790787"/>
    </source>
</evidence>
<reference evidence="2" key="2">
    <citation type="submission" date="2025-08" db="UniProtKB">
        <authorList>
            <consortium name="RefSeq"/>
        </authorList>
    </citation>
    <scope>IDENTIFICATION</scope>
    <source>
        <tissue evidence="2">Leaf</tissue>
    </source>
</reference>
<protein>
    <submittedName>
        <fullName evidence="2">Late blight resistance protein homolog R1B-23 isoform X1</fullName>
    </submittedName>
</protein>
<dbReference type="Proteomes" id="UP000790787">
    <property type="component" value="Chromosome 24"/>
</dbReference>
<accession>A0AC58U4B6</accession>
<proteinExistence type="predicted"/>
<evidence type="ECO:0000313" key="2">
    <source>
        <dbReference type="RefSeq" id="XP_075104331.1"/>
    </source>
</evidence>
<keyword evidence="1" id="KW-1185">Reference proteome</keyword>